<protein>
    <submittedName>
        <fullName evidence="1">Uncharacterized protein</fullName>
    </submittedName>
</protein>
<proteinExistence type="predicted"/>
<evidence type="ECO:0000313" key="1">
    <source>
        <dbReference type="EMBL" id="JAH69140.1"/>
    </source>
</evidence>
<name>A0A0E9UVA2_ANGAN</name>
<accession>A0A0E9UVA2</accession>
<organism evidence="1">
    <name type="scientific">Anguilla anguilla</name>
    <name type="common">European freshwater eel</name>
    <name type="synonym">Muraena anguilla</name>
    <dbReference type="NCBI Taxonomy" id="7936"/>
    <lineage>
        <taxon>Eukaryota</taxon>
        <taxon>Metazoa</taxon>
        <taxon>Chordata</taxon>
        <taxon>Craniata</taxon>
        <taxon>Vertebrata</taxon>
        <taxon>Euteleostomi</taxon>
        <taxon>Actinopterygii</taxon>
        <taxon>Neopterygii</taxon>
        <taxon>Teleostei</taxon>
        <taxon>Anguilliformes</taxon>
        <taxon>Anguillidae</taxon>
        <taxon>Anguilla</taxon>
    </lineage>
</organism>
<reference evidence="1" key="2">
    <citation type="journal article" date="2015" name="Fish Shellfish Immunol.">
        <title>Early steps in the European eel (Anguilla anguilla)-Vibrio vulnificus interaction in the gills: Role of the RtxA13 toxin.</title>
        <authorList>
            <person name="Callol A."/>
            <person name="Pajuelo D."/>
            <person name="Ebbesson L."/>
            <person name="Teles M."/>
            <person name="MacKenzie S."/>
            <person name="Amaro C."/>
        </authorList>
    </citation>
    <scope>NUCLEOTIDE SEQUENCE</scope>
</reference>
<sequence length="27" mass="2939">MLLFSPTSTIVTPCIPVLVRNQSTAYS</sequence>
<dbReference type="AlphaFoldDB" id="A0A0E9UVA2"/>
<dbReference type="EMBL" id="GBXM01039437">
    <property type="protein sequence ID" value="JAH69140.1"/>
    <property type="molecule type" value="Transcribed_RNA"/>
</dbReference>
<reference evidence="1" key="1">
    <citation type="submission" date="2014-11" db="EMBL/GenBank/DDBJ databases">
        <authorList>
            <person name="Amaro Gonzalez C."/>
        </authorList>
    </citation>
    <scope>NUCLEOTIDE SEQUENCE</scope>
</reference>